<evidence type="ECO:0000313" key="5">
    <source>
        <dbReference type="Proteomes" id="UP000199072"/>
    </source>
</evidence>
<feature type="domain" description="HTH tetR-type" evidence="3">
    <location>
        <begin position="5"/>
        <end position="65"/>
    </location>
</feature>
<feature type="DNA-binding region" description="H-T-H motif" evidence="2">
    <location>
        <begin position="28"/>
        <end position="47"/>
    </location>
</feature>
<dbReference type="PROSITE" id="PS50977">
    <property type="entry name" value="HTH_TETR_2"/>
    <property type="match status" value="1"/>
</dbReference>
<evidence type="ECO:0000259" key="3">
    <source>
        <dbReference type="PROSITE" id="PS50977"/>
    </source>
</evidence>
<dbReference type="SUPFAM" id="SSF46689">
    <property type="entry name" value="Homeodomain-like"/>
    <property type="match status" value="1"/>
</dbReference>
<gene>
    <name evidence="4" type="ORF">SAMN05216464_12928</name>
</gene>
<dbReference type="InterPro" id="IPR009057">
    <property type="entry name" value="Homeodomain-like_sf"/>
</dbReference>
<dbReference type="OrthoDB" id="836882at2"/>
<dbReference type="AlphaFoldDB" id="A0A1G7NSM1"/>
<dbReference type="EMBL" id="FNAI01000029">
    <property type="protein sequence ID" value="SDF77034.1"/>
    <property type="molecule type" value="Genomic_DNA"/>
</dbReference>
<dbReference type="InterPro" id="IPR001647">
    <property type="entry name" value="HTH_TetR"/>
</dbReference>
<evidence type="ECO:0000256" key="1">
    <source>
        <dbReference type="ARBA" id="ARBA00023125"/>
    </source>
</evidence>
<proteinExistence type="predicted"/>
<dbReference type="Gene3D" id="1.10.357.10">
    <property type="entry name" value="Tetracycline Repressor, domain 2"/>
    <property type="match status" value="1"/>
</dbReference>
<protein>
    <submittedName>
        <fullName evidence="4">Transcriptional regulator, TetR family</fullName>
    </submittedName>
</protein>
<evidence type="ECO:0000313" key="4">
    <source>
        <dbReference type="EMBL" id="SDF77034.1"/>
    </source>
</evidence>
<dbReference type="Proteomes" id="UP000199072">
    <property type="component" value="Unassembled WGS sequence"/>
</dbReference>
<evidence type="ECO:0000256" key="2">
    <source>
        <dbReference type="PROSITE-ProRule" id="PRU00335"/>
    </source>
</evidence>
<keyword evidence="5" id="KW-1185">Reference proteome</keyword>
<dbReference type="Pfam" id="PF00440">
    <property type="entry name" value="TetR_N"/>
    <property type="match status" value="1"/>
</dbReference>
<organism evidence="4 5">
    <name type="scientific">Mucilaginibacter pineti</name>
    <dbReference type="NCBI Taxonomy" id="1391627"/>
    <lineage>
        <taxon>Bacteria</taxon>
        <taxon>Pseudomonadati</taxon>
        <taxon>Bacteroidota</taxon>
        <taxon>Sphingobacteriia</taxon>
        <taxon>Sphingobacteriales</taxon>
        <taxon>Sphingobacteriaceae</taxon>
        <taxon>Mucilaginibacter</taxon>
    </lineage>
</organism>
<dbReference type="STRING" id="1391627.SAMN05216464_12928"/>
<dbReference type="GO" id="GO:0003677">
    <property type="term" value="F:DNA binding"/>
    <property type="evidence" value="ECO:0007669"/>
    <property type="project" value="UniProtKB-UniRule"/>
</dbReference>
<accession>A0A1G7NSM1</accession>
<keyword evidence="1 2" id="KW-0238">DNA-binding</keyword>
<sequence>MKNREETERKLKEAVGELIKLKGFTGLKISKIARLADVDRKLVYRYFGGLEGLIEAYILENDYWMLFSDILKEIIQESGPGKHQATIVAILQNQFRFFYSGHVMQRLILFEISQPNDMMRSIHKAREAHGQVMFERLSTQFVGSNVDIRAITALLIGGIYYAILHARFNGGMISDIDIKTEAGQQSILNALDQIIGWAFDEASKTSSKEPK</sequence>
<name>A0A1G7NSM1_9SPHI</name>
<reference evidence="4 5" key="1">
    <citation type="submission" date="2016-10" db="EMBL/GenBank/DDBJ databases">
        <authorList>
            <person name="de Groot N.N."/>
        </authorList>
    </citation>
    <scope>NUCLEOTIDE SEQUENCE [LARGE SCALE GENOMIC DNA]</scope>
    <source>
        <strain evidence="4 5">47C3B</strain>
    </source>
</reference>
<dbReference type="RefSeq" id="WP_091157672.1">
    <property type="nucleotide sequence ID" value="NZ_FNAI01000029.1"/>
</dbReference>